<comment type="caution">
    <text evidence="1">The sequence shown here is derived from an EMBL/GenBank/DDBJ whole genome shotgun (WGS) entry which is preliminary data.</text>
</comment>
<proteinExistence type="predicted"/>
<dbReference type="OrthoDB" id="333076at2"/>
<evidence type="ECO:0008006" key="3">
    <source>
        <dbReference type="Google" id="ProtNLM"/>
    </source>
</evidence>
<dbReference type="STRING" id="2074.BG845_04998"/>
<reference evidence="1 2" key="1">
    <citation type="submission" date="2016-09" db="EMBL/GenBank/DDBJ databases">
        <title>Pseudonocardia autotrophica DSM535, a candidate organism with high potential of specific P450 cytochromes.</title>
        <authorList>
            <person name="Grumaz C."/>
            <person name="Vainshtein Y."/>
            <person name="Kirstahler P."/>
            <person name="Sohn K."/>
        </authorList>
    </citation>
    <scope>NUCLEOTIDE SEQUENCE [LARGE SCALE GENOMIC DNA]</scope>
    <source>
        <strain evidence="1 2">DSM 535</strain>
    </source>
</reference>
<accession>A0A1Y2MPF1</accession>
<name>A0A1Y2MPF1_PSEAH</name>
<dbReference type="SUPFAM" id="SSF159245">
    <property type="entry name" value="AttH-like"/>
    <property type="match status" value="1"/>
</dbReference>
<protein>
    <recommendedName>
        <fullName evidence="3">Hydroxyneurosporene synthase (CrtC)</fullName>
    </recommendedName>
</protein>
<keyword evidence="2" id="KW-1185">Reference proteome</keyword>
<evidence type="ECO:0000313" key="1">
    <source>
        <dbReference type="EMBL" id="OSY37115.1"/>
    </source>
</evidence>
<dbReference type="Proteomes" id="UP000194360">
    <property type="component" value="Unassembled WGS sequence"/>
</dbReference>
<evidence type="ECO:0000313" key="2">
    <source>
        <dbReference type="Proteomes" id="UP000194360"/>
    </source>
</evidence>
<gene>
    <name evidence="1" type="ORF">BG845_04998</name>
</gene>
<sequence>MITSWDDYPVHQTPMPVAHPESGDPAHYERYWFSAFDLDATTAIGFGLSLYPNLGVVDAAFSVSRGGVQTSVFASGALTDDRALAVGPLSVEVVEPLRTLRVVAESHAGLGGELVFRSRTDPLEEPRTLRTSGIRTTSDRTRLVQFGTVEGSLTVDGVTTTLTPDRWRSVRDRSWGIRATHGSAAAGPARRSSDSYFVWSVFHFDQECVHAVWHEDPEGNRIGTTGAVVPVHDAPGELARTSTLDCDIRYRAGTRWAETAALRLGPRGTVDRDIAVTPRVPFLMKGLGYSHPDHAFGAWHGGTVVDREDWVLADLDPTDRSVLHTQMLSELRTADGRSGVGLFEHAVVGRHTPSGMTAA</sequence>
<dbReference type="AlphaFoldDB" id="A0A1Y2MPF1"/>
<dbReference type="RefSeq" id="WP_085915146.1">
    <property type="nucleotide sequence ID" value="NZ_AP018920.1"/>
</dbReference>
<dbReference type="EMBL" id="MIGB01000033">
    <property type="protein sequence ID" value="OSY37115.1"/>
    <property type="molecule type" value="Genomic_DNA"/>
</dbReference>
<organism evidence="1 2">
    <name type="scientific">Pseudonocardia autotrophica</name>
    <name type="common">Amycolata autotrophica</name>
    <name type="synonym">Nocardia autotrophica</name>
    <dbReference type="NCBI Taxonomy" id="2074"/>
    <lineage>
        <taxon>Bacteria</taxon>
        <taxon>Bacillati</taxon>
        <taxon>Actinomycetota</taxon>
        <taxon>Actinomycetes</taxon>
        <taxon>Pseudonocardiales</taxon>
        <taxon>Pseudonocardiaceae</taxon>
        <taxon>Pseudonocardia</taxon>
    </lineage>
</organism>